<dbReference type="AlphaFoldDB" id="A0A917BK34"/>
<comment type="caution">
    <text evidence="2">The sequence shown here is derived from an EMBL/GenBank/DDBJ whole genome shotgun (WGS) entry which is preliminary data.</text>
</comment>
<name>A0A917BK34_9MICO</name>
<proteinExistence type="predicted"/>
<sequence length="346" mass="38770">MTDDRDQRRGEERPEGRPRRGGDRFSDRPRRDRDDRGGDRFSDRPRRDRDERGGDRFSDRPRRDRDDRGGDRFSDRPRRDRDDRGGDRFSDRPKRPREPELPDDIEAGQLAKELRSELLTLSKDNAEGVARHLVAVGRALDAEDFDLALEHAQEAGRRAGRVAGVRETLGVVHYRRGEWAKALAEFRTARRLSGLNHLLPLMADAERGLGRPERALELAASPEAKRLAPAEQIEMAIVVSGARGDLGQTAAAVQHLRDLARAGSPKAPWAARLRYAYAAALEADGQEVEAQEWYARAAELDEAGETDVREVLGLETEPEVVDLVDEEDDLQDTEGPRDAGDGEPGR</sequence>
<reference evidence="2" key="1">
    <citation type="journal article" date="2014" name="Int. J. Syst. Evol. Microbiol.">
        <title>Complete genome sequence of Corynebacterium casei LMG S-19264T (=DSM 44701T), isolated from a smear-ripened cheese.</title>
        <authorList>
            <consortium name="US DOE Joint Genome Institute (JGI-PGF)"/>
            <person name="Walter F."/>
            <person name="Albersmeier A."/>
            <person name="Kalinowski J."/>
            <person name="Ruckert C."/>
        </authorList>
    </citation>
    <scope>NUCLEOTIDE SEQUENCE</scope>
    <source>
        <strain evidence="2">CGMCC 1.12160</strain>
    </source>
</reference>
<evidence type="ECO:0000313" key="3">
    <source>
        <dbReference type="Proteomes" id="UP000605670"/>
    </source>
</evidence>
<evidence type="ECO:0000256" key="1">
    <source>
        <dbReference type="SAM" id="MobiDB-lite"/>
    </source>
</evidence>
<dbReference type="Proteomes" id="UP000605670">
    <property type="component" value="Unassembled WGS sequence"/>
</dbReference>
<accession>A0A917BK34</accession>
<evidence type="ECO:0008006" key="4">
    <source>
        <dbReference type="Google" id="ProtNLM"/>
    </source>
</evidence>
<dbReference type="EMBL" id="BMEM01000001">
    <property type="protein sequence ID" value="GGF48679.1"/>
    <property type="molecule type" value="Genomic_DNA"/>
</dbReference>
<feature type="region of interest" description="Disordered" evidence="1">
    <location>
        <begin position="1"/>
        <end position="107"/>
    </location>
</feature>
<feature type="region of interest" description="Disordered" evidence="1">
    <location>
        <begin position="320"/>
        <end position="346"/>
    </location>
</feature>
<protein>
    <recommendedName>
        <fullName evidence="4">Tetratricopeptide repeat-containing protein</fullName>
    </recommendedName>
</protein>
<organism evidence="2 3">
    <name type="scientific">Ornithinimicrobium tianjinense</name>
    <dbReference type="NCBI Taxonomy" id="1195761"/>
    <lineage>
        <taxon>Bacteria</taxon>
        <taxon>Bacillati</taxon>
        <taxon>Actinomycetota</taxon>
        <taxon>Actinomycetes</taxon>
        <taxon>Micrococcales</taxon>
        <taxon>Ornithinimicrobiaceae</taxon>
        <taxon>Ornithinimicrobium</taxon>
    </lineage>
</organism>
<feature type="compositionally biased region" description="Basic and acidic residues" evidence="1">
    <location>
        <begin position="334"/>
        <end position="346"/>
    </location>
</feature>
<feature type="compositionally biased region" description="Acidic residues" evidence="1">
    <location>
        <begin position="320"/>
        <end position="332"/>
    </location>
</feature>
<feature type="compositionally biased region" description="Basic and acidic residues" evidence="1">
    <location>
        <begin position="1"/>
        <end position="100"/>
    </location>
</feature>
<keyword evidence="3" id="KW-1185">Reference proteome</keyword>
<dbReference type="Gene3D" id="1.25.40.10">
    <property type="entry name" value="Tetratricopeptide repeat domain"/>
    <property type="match status" value="1"/>
</dbReference>
<dbReference type="InterPro" id="IPR011990">
    <property type="entry name" value="TPR-like_helical_dom_sf"/>
</dbReference>
<reference evidence="2" key="2">
    <citation type="submission" date="2020-09" db="EMBL/GenBank/DDBJ databases">
        <authorList>
            <person name="Sun Q."/>
            <person name="Zhou Y."/>
        </authorList>
    </citation>
    <scope>NUCLEOTIDE SEQUENCE</scope>
    <source>
        <strain evidence="2">CGMCC 1.12160</strain>
    </source>
</reference>
<gene>
    <name evidence="2" type="ORF">GCM10011366_15690</name>
</gene>
<evidence type="ECO:0000313" key="2">
    <source>
        <dbReference type="EMBL" id="GGF48679.1"/>
    </source>
</evidence>
<dbReference type="SUPFAM" id="SSF48452">
    <property type="entry name" value="TPR-like"/>
    <property type="match status" value="1"/>
</dbReference>